<feature type="compositionally biased region" description="Basic and acidic residues" evidence="1">
    <location>
        <begin position="29"/>
        <end position="42"/>
    </location>
</feature>
<keyword evidence="3" id="KW-1185">Reference proteome</keyword>
<gene>
    <name evidence="2" type="ORF">N657DRAFT_18319</name>
</gene>
<name>A0AAN6Z7X1_9PEZI</name>
<sequence>MGPRPIRPVRRLPGGTGRQYSHIPVGRPQHREPQGRPGHHIYEPTKEELDAISAECEAPDRNREAQRLPYERNIFGVNQLYPSLARETSAGILGIIARADQTQGDADGTEGDVEQKPKKVPIYLELGFGYDTLFCEWAYIIHLDKEVLEVYGGGGERKHEGHRLKNVGDDEAPVPAIVPSFDSPSCT</sequence>
<reference evidence="2" key="2">
    <citation type="submission" date="2023-05" db="EMBL/GenBank/DDBJ databases">
        <authorList>
            <consortium name="Lawrence Berkeley National Laboratory"/>
            <person name="Steindorff A."/>
            <person name="Hensen N."/>
            <person name="Bonometti L."/>
            <person name="Westerberg I."/>
            <person name="Brannstrom I.O."/>
            <person name="Guillou S."/>
            <person name="Cros-Aarteil S."/>
            <person name="Calhoun S."/>
            <person name="Haridas S."/>
            <person name="Kuo A."/>
            <person name="Mondo S."/>
            <person name="Pangilinan J."/>
            <person name="Riley R."/>
            <person name="Labutti K."/>
            <person name="Andreopoulos B."/>
            <person name="Lipzen A."/>
            <person name="Chen C."/>
            <person name="Yanf M."/>
            <person name="Daum C."/>
            <person name="Ng V."/>
            <person name="Clum A."/>
            <person name="Ohm R."/>
            <person name="Martin F."/>
            <person name="Silar P."/>
            <person name="Natvig D."/>
            <person name="Lalanne C."/>
            <person name="Gautier V."/>
            <person name="Ament-Velasquez S.L."/>
            <person name="Kruys A."/>
            <person name="Hutchinson M.I."/>
            <person name="Powell A.J."/>
            <person name="Barry K."/>
            <person name="Miller A.N."/>
            <person name="Grigoriev I.V."/>
            <person name="Debuchy R."/>
            <person name="Gladieux P."/>
            <person name="Thoren M.H."/>
            <person name="Johannesson H."/>
        </authorList>
    </citation>
    <scope>NUCLEOTIDE SEQUENCE</scope>
    <source>
        <strain evidence="2">CBS 731.68</strain>
    </source>
</reference>
<feature type="region of interest" description="Disordered" evidence="1">
    <location>
        <begin position="1"/>
        <end position="42"/>
    </location>
</feature>
<evidence type="ECO:0000256" key="1">
    <source>
        <dbReference type="SAM" id="MobiDB-lite"/>
    </source>
</evidence>
<evidence type="ECO:0000313" key="2">
    <source>
        <dbReference type="EMBL" id="KAK4128362.1"/>
    </source>
</evidence>
<proteinExistence type="predicted"/>
<reference evidence="2" key="1">
    <citation type="journal article" date="2023" name="Mol. Phylogenet. Evol.">
        <title>Genome-scale phylogeny and comparative genomics of the fungal order Sordariales.</title>
        <authorList>
            <person name="Hensen N."/>
            <person name="Bonometti L."/>
            <person name="Westerberg I."/>
            <person name="Brannstrom I.O."/>
            <person name="Guillou S."/>
            <person name="Cros-Aarteil S."/>
            <person name="Calhoun S."/>
            <person name="Haridas S."/>
            <person name="Kuo A."/>
            <person name="Mondo S."/>
            <person name="Pangilinan J."/>
            <person name="Riley R."/>
            <person name="LaButti K."/>
            <person name="Andreopoulos B."/>
            <person name="Lipzen A."/>
            <person name="Chen C."/>
            <person name="Yan M."/>
            <person name="Daum C."/>
            <person name="Ng V."/>
            <person name="Clum A."/>
            <person name="Steindorff A."/>
            <person name="Ohm R.A."/>
            <person name="Martin F."/>
            <person name="Silar P."/>
            <person name="Natvig D.O."/>
            <person name="Lalanne C."/>
            <person name="Gautier V."/>
            <person name="Ament-Velasquez S.L."/>
            <person name="Kruys A."/>
            <person name="Hutchinson M.I."/>
            <person name="Powell A.J."/>
            <person name="Barry K."/>
            <person name="Miller A.N."/>
            <person name="Grigoriev I.V."/>
            <person name="Debuchy R."/>
            <person name="Gladieux P."/>
            <person name="Hiltunen Thoren M."/>
            <person name="Johannesson H."/>
        </authorList>
    </citation>
    <scope>NUCLEOTIDE SEQUENCE</scope>
    <source>
        <strain evidence="2">CBS 731.68</strain>
    </source>
</reference>
<evidence type="ECO:0000313" key="3">
    <source>
        <dbReference type="Proteomes" id="UP001302602"/>
    </source>
</evidence>
<comment type="caution">
    <text evidence="2">The sequence shown here is derived from an EMBL/GenBank/DDBJ whole genome shotgun (WGS) entry which is preliminary data.</text>
</comment>
<dbReference type="GeneID" id="87822899"/>
<dbReference type="Proteomes" id="UP001302602">
    <property type="component" value="Unassembled WGS sequence"/>
</dbReference>
<feature type="region of interest" description="Disordered" evidence="1">
    <location>
        <begin position="159"/>
        <end position="187"/>
    </location>
</feature>
<protein>
    <submittedName>
        <fullName evidence="2">Uncharacterized protein</fullName>
    </submittedName>
</protein>
<accession>A0AAN6Z7X1</accession>
<dbReference type="RefSeq" id="XP_062652133.1">
    <property type="nucleotide sequence ID" value="XM_062786133.1"/>
</dbReference>
<dbReference type="EMBL" id="MU853223">
    <property type="protein sequence ID" value="KAK4128362.1"/>
    <property type="molecule type" value="Genomic_DNA"/>
</dbReference>
<organism evidence="2 3">
    <name type="scientific">Parathielavia appendiculata</name>
    <dbReference type="NCBI Taxonomy" id="2587402"/>
    <lineage>
        <taxon>Eukaryota</taxon>
        <taxon>Fungi</taxon>
        <taxon>Dikarya</taxon>
        <taxon>Ascomycota</taxon>
        <taxon>Pezizomycotina</taxon>
        <taxon>Sordariomycetes</taxon>
        <taxon>Sordariomycetidae</taxon>
        <taxon>Sordariales</taxon>
        <taxon>Chaetomiaceae</taxon>
        <taxon>Parathielavia</taxon>
    </lineage>
</organism>
<dbReference type="AlphaFoldDB" id="A0AAN6Z7X1"/>